<dbReference type="EC" id="3.2.1.52" evidence="3"/>
<keyword evidence="5" id="KW-0326">Glycosidase</keyword>
<keyword evidence="4" id="KW-0378">Hydrolase</keyword>
<protein>
    <recommendedName>
        <fullName evidence="3">beta-N-acetylhexosaminidase</fullName>
        <ecNumber evidence="3">3.2.1.52</ecNumber>
    </recommendedName>
</protein>
<dbReference type="SUPFAM" id="SSF51445">
    <property type="entry name" value="(Trans)glycosidases"/>
    <property type="match status" value="1"/>
</dbReference>
<comment type="caution">
    <text evidence="8">The sequence shown here is derived from an EMBL/GenBank/DDBJ whole genome shotgun (WGS) entry which is preliminary data.</text>
</comment>
<evidence type="ECO:0000256" key="4">
    <source>
        <dbReference type="ARBA" id="ARBA00022801"/>
    </source>
</evidence>
<dbReference type="InterPro" id="IPR001764">
    <property type="entry name" value="Glyco_hydro_3_N"/>
</dbReference>
<feature type="domain" description="Glycoside hydrolase family 3 N-terminal" evidence="7">
    <location>
        <begin position="142"/>
        <end position="463"/>
    </location>
</feature>
<organism evidence="8 9">
    <name type="scientific">Paenirhodobacter ferrireducens</name>
    <dbReference type="NCBI Taxonomy" id="1215032"/>
    <lineage>
        <taxon>Bacteria</taxon>
        <taxon>Pseudomonadati</taxon>
        <taxon>Pseudomonadota</taxon>
        <taxon>Alphaproteobacteria</taxon>
        <taxon>Rhodobacterales</taxon>
        <taxon>Rhodobacter group</taxon>
        <taxon>Paenirhodobacter</taxon>
    </lineage>
</organism>
<evidence type="ECO:0000256" key="5">
    <source>
        <dbReference type="ARBA" id="ARBA00023295"/>
    </source>
</evidence>
<dbReference type="Gene3D" id="3.20.20.300">
    <property type="entry name" value="Glycoside hydrolase, family 3, N-terminal domain"/>
    <property type="match status" value="1"/>
</dbReference>
<evidence type="ECO:0000256" key="2">
    <source>
        <dbReference type="ARBA" id="ARBA00005336"/>
    </source>
</evidence>
<dbReference type="PROSITE" id="PS00775">
    <property type="entry name" value="GLYCOSYL_HYDROL_F3"/>
    <property type="match status" value="1"/>
</dbReference>
<evidence type="ECO:0000256" key="1">
    <source>
        <dbReference type="ARBA" id="ARBA00001231"/>
    </source>
</evidence>
<keyword evidence="9" id="KW-1185">Reference proteome</keyword>
<proteinExistence type="inferred from homology"/>
<dbReference type="PANTHER" id="PTHR30480:SF13">
    <property type="entry name" value="BETA-HEXOSAMINIDASE"/>
    <property type="match status" value="1"/>
</dbReference>
<evidence type="ECO:0000313" key="9">
    <source>
        <dbReference type="Proteomes" id="UP000286594"/>
    </source>
</evidence>
<dbReference type="AlphaFoldDB" id="A0A443LUP9"/>
<feature type="region of interest" description="Disordered" evidence="6">
    <location>
        <begin position="21"/>
        <end position="67"/>
    </location>
</feature>
<evidence type="ECO:0000256" key="6">
    <source>
        <dbReference type="SAM" id="MobiDB-lite"/>
    </source>
</evidence>
<dbReference type="OrthoDB" id="9786661at2"/>
<dbReference type="InterPro" id="IPR019800">
    <property type="entry name" value="Glyco_hydro_3_AS"/>
</dbReference>
<comment type="similarity">
    <text evidence="2">Belongs to the glycosyl hydrolase 3 family.</text>
</comment>
<dbReference type="GO" id="GO:0004563">
    <property type="term" value="F:beta-N-acetylhexosaminidase activity"/>
    <property type="evidence" value="ECO:0007669"/>
    <property type="project" value="UniProtKB-EC"/>
</dbReference>
<dbReference type="EMBL" id="SAVB01000001">
    <property type="protein sequence ID" value="RWR52911.1"/>
    <property type="molecule type" value="Genomic_DNA"/>
</dbReference>
<dbReference type="InterPro" id="IPR036962">
    <property type="entry name" value="Glyco_hydro_3_N_sf"/>
</dbReference>
<dbReference type="Pfam" id="PF00933">
    <property type="entry name" value="Glyco_hydro_3"/>
    <property type="match status" value="1"/>
</dbReference>
<comment type="catalytic activity">
    <reaction evidence="1">
        <text>Hydrolysis of terminal non-reducing N-acetyl-D-hexosamine residues in N-acetyl-beta-D-hexosaminides.</text>
        <dbReference type="EC" id="3.2.1.52"/>
    </reaction>
</comment>
<sequence length="474" mass="51353">MGISLRRNSYSAPPILRAMMSRSSPGRMGIISGRGMSRPSPRRSSATSTAIITEEGRCEATSPDTGASLRSSGLIMAARRIATAMKQLHKTTNRAIGAPRTSLRRLWRAVRAVRGFGRGMLDYPAAWFGLFRPRDELAAAVAELLVVGFYGANARSPSARLLARQVQRGQVGGVFFVTQNIGTIDELADLIRLFRAGDNQPLIAIDHEGGVVQRLTPAHGVRRLPAARTVAETLSPTEARQLYAKAGRELAALGFNINLGPVLDVDDPENPVIGRPKRSYGTDPERIAAYAESFASGFASAGILCAAKHFPGHGRSTSDSHSGVVDISARWTEAELEPFSRLFVSPHVPAIVMTGHLCLEHLAPDGRPATVSAPIVTDLLRQKLGYRGVVMTDDVDMDAIRHLMSRREAVVQALAAGNDLIMIKNLFGYDPLLPDRAVRWVRKAIAQGVLTEAQITAAVARVRAIRRQAWQDRA</sequence>
<dbReference type="GO" id="GO:0005975">
    <property type="term" value="P:carbohydrate metabolic process"/>
    <property type="evidence" value="ECO:0007669"/>
    <property type="project" value="InterPro"/>
</dbReference>
<dbReference type="InterPro" id="IPR017853">
    <property type="entry name" value="GH"/>
</dbReference>
<name>A0A443LUP9_9RHOB</name>
<accession>A0A443LUP9</accession>
<dbReference type="GO" id="GO:0009254">
    <property type="term" value="P:peptidoglycan turnover"/>
    <property type="evidence" value="ECO:0007669"/>
    <property type="project" value="TreeGrafter"/>
</dbReference>
<dbReference type="PANTHER" id="PTHR30480">
    <property type="entry name" value="BETA-HEXOSAMINIDASE-RELATED"/>
    <property type="match status" value="1"/>
</dbReference>
<gene>
    <name evidence="8" type="ORF">EOW65_00105</name>
</gene>
<evidence type="ECO:0000259" key="7">
    <source>
        <dbReference type="Pfam" id="PF00933"/>
    </source>
</evidence>
<dbReference type="Proteomes" id="UP000286594">
    <property type="component" value="Unassembled WGS sequence"/>
</dbReference>
<evidence type="ECO:0000313" key="8">
    <source>
        <dbReference type="EMBL" id="RWR52911.1"/>
    </source>
</evidence>
<dbReference type="InterPro" id="IPR050226">
    <property type="entry name" value="NagZ_Beta-hexosaminidase"/>
</dbReference>
<feature type="compositionally biased region" description="Low complexity" evidence="6">
    <location>
        <begin position="33"/>
        <end position="50"/>
    </location>
</feature>
<reference evidence="8 9" key="1">
    <citation type="submission" date="2019-01" db="EMBL/GenBank/DDBJ databases">
        <title>Sinorhodobacter populi sp. nov. isolated from the symptomatic bark tissue of Populus euramericana canker.</title>
        <authorList>
            <person name="Xu G."/>
        </authorList>
    </citation>
    <scope>NUCLEOTIDE SEQUENCE [LARGE SCALE GENOMIC DNA]</scope>
    <source>
        <strain evidence="8 9">CCTCC AB2012026</strain>
    </source>
</reference>
<evidence type="ECO:0000256" key="3">
    <source>
        <dbReference type="ARBA" id="ARBA00012663"/>
    </source>
</evidence>